<dbReference type="GeneID" id="80904811"/>
<gene>
    <name evidence="2" type="ORF">N0V89_001281</name>
</gene>
<protein>
    <recommendedName>
        <fullName evidence="4">F-box domain-containing protein</fullName>
    </recommendedName>
</protein>
<dbReference type="AlphaFoldDB" id="A0A9W8XVZ1"/>
<keyword evidence="3" id="KW-1185">Reference proteome</keyword>
<organism evidence="2 3">
    <name type="scientific">Didymosphaeria variabile</name>
    <dbReference type="NCBI Taxonomy" id="1932322"/>
    <lineage>
        <taxon>Eukaryota</taxon>
        <taxon>Fungi</taxon>
        <taxon>Dikarya</taxon>
        <taxon>Ascomycota</taxon>
        <taxon>Pezizomycotina</taxon>
        <taxon>Dothideomycetes</taxon>
        <taxon>Pleosporomycetidae</taxon>
        <taxon>Pleosporales</taxon>
        <taxon>Massarineae</taxon>
        <taxon>Didymosphaeriaceae</taxon>
        <taxon>Didymosphaeria</taxon>
    </lineage>
</organism>
<feature type="region of interest" description="Disordered" evidence="1">
    <location>
        <begin position="412"/>
        <end position="459"/>
    </location>
</feature>
<sequence length="534" mass="61333">MEECSLYGRPIEPLAFYLPAFSEVEQQKQSPLYRIPKEIRDLIFEYALTDDGAPSPNSDNVFRRSAKGEISEVDSACSLLQTCKAVYLEAYRLPMQLNGTLLFSRDKPRQAGHTFLSLLTYWWIKGYLAYFTKEWSGRRDGSRWNDPSRPDLARIAPWQYALIQRIDLSLQQTSIEGKGGLQNELQYWGPALRHSGAYVSPRYYSTTRSLSSRPKPEVSAHNFALVPASDRNCEKGIKDGDKVTLERYDVETYYDPEDEIGYGQLCYVKGKFIARSMVARRLTHLTLRMSRTDWWTWGDDPSAVDSDKQLALDPACGGTIPRPTIDDMLNLATSRRNGCHPSYDESGSETWGSAIGALPDLKTFELILETFSPKKQQLENVVDCARTWKFPLKGTQYEMVCDHKIESLQWGLPEHRDGNVDGMERMSDEQNQAQDQRHPAPYTLRDNVDPAPSSASSSLRQRFRHRFFKRSREPPKTKSIAILPQWNPPASQDWVQPSQSPSLYEDDFHPEISWLRGCTEFEVRVVRFKRRRAD</sequence>
<reference evidence="2" key="1">
    <citation type="submission" date="2022-10" db="EMBL/GenBank/DDBJ databases">
        <title>Tapping the CABI collections for fungal endophytes: first genome assemblies for Collariella, Neodidymelliopsis, Ascochyta clinopodiicola, Didymella pomorum, Didymosphaeria variabile, Neocosmospora piperis and Neocucurbitaria cava.</title>
        <authorList>
            <person name="Hill R."/>
        </authorList>
    </citation>
    <scope>NUCLEOTIDE SEQUENCE</scope>
    <source>
        <strain evidence="2">IMI 356815</strain>
    </source>
</reference>
<dbReference type="EMBL" id="JAPEUX010000001">
    <property type="protein sequence ID" value="KAJ4360714.1"/>
    <property type="molecule type" value="Genomic_DNA"/>
</dbReference>
<comment type="caution">
    <text evidence="2">The sequence shown here is derived from an EMBL/GenBank/DDBJ whole genome shotgun (WGS) entry which is preliminary data.</text>
</comment>
<accession>A0A9W8XVZ1</accession>
<evidence type="ECO:0008006" key="4">
    <source>
        <dbReference type="Google" id="ProtNLM"/>
    </source>
</evidence>
<dbReference type="RefSeq" id="XP_056076916.1">
    <property type="nucleotide sequence ID" value="XM_056210094.1"/>
</dbReference>
<feature type="compositionally biased region" description="Basic and acidic residues" evidence="1">
    <location>
        <begin position="413"/>
        <end position="428"/>
    </location>
</feature>
<evidence type="ECO:0000313" key="3">
    <source>
        <dbReference type="Proteomes" id="UP001140513"/>
    </source>
</evidence>
<evidence type="ECO:0000313" key="2">
    <source>
        <dbReference type="EMBL" id="KAJ4360714.1"/>
    </source>
</evidence>
<evidence type="ECO:0000256" key="1">
    <source>
        <dbReference type="SAM" id="MobiDB-lite"/>
    </source>
</evidence>
<name>A0A9W8XVZ1_9PLEO</name>
<dbReference type="Proteomes" id="UP001140513">
    <property type="component" value="Unassembled WGS sequence"/>
</dbReference>
<dbReference type="OrthoDB" id="288942at2759"/>
<proteinExistence type="predicted"/>